<dbReference type="GO" id="GO:0004519">
    <property type="term" value="F:endonuclease activity"/>
    <property type="evidence" value="ECO:0007669"/>
    <property type="project" value="UniProtKB-KW"/>
</dbReference>
<organism evidence="2 3">
    <name type="scientific">Psychrobacter raelei</name>
    <dbReference type="NCBI Taxonomy" id="2565531"/>
    <lineage>
        <taxon>Bacteria</taxon>
        <taxon>Pseudomonadati</taxon>
        <taxon>Pseudomonadota</taxon>
        <taxon>Gammaproteobacteria</taxon>
        <taxon>Moraxellales</taxon>
        <taxon>Moraxellaceae</taxon>
        <taxon>Psychrobacter</taxon>
    </lineage>
</organism>
<dbReference type="GO" id="GO:0016539">
    <property type="term" value="P:intein-mediated protein splicing"/>
    <property type="evidence" value="ECO:0007669"/>
    <property type="project" value="InterPro"/>
</dbReference>
<keyword evidence="2" id="KW-0378">Hydrolase</keyword>
<dbReference type="InterPro" id="IPR027417">
    <property type="entry name" value="P-loop_NTPase"/>
</dbReference>
<dbReference type="InterPro" id="IPR006141">
    <property type="entry name" value="Intein_N"/>
</dbReference>
<feature type="domain" description="Hom-end-associated Hint" evidence="1">
    <location>
        <begin position="66"/>
        <end position="146"/>
    </location>
</feature>
<proteinExistence type="predicted"/>
<dbReference type="EMBL" id="CP093310">
    <property type="protein sequence ID" value="WXX23715.1"/>
    <property type="molecule type" value="Genomic_DNA"/>
</dbReference>
<dbReference type="Gene3D" id="2.170.16.10">
    <property type="entry name" value="Hedgehog/Intein (Hint) domain"/>
    <property type="match status" value="1"/>
</dbReference>
<dbReference type="Proteomes" id="UP000829560">
    <property type="component" value="Chromosome"/>
</dbReference>
<dbReference type="Gene3D" id="3.40.50.300">
    <property type="entry name" value="P-loop containing nucleotide triphosphate hydrolases"/>
    <property type="match status" value="1"/>
</dbReference>
<dbReference type="PROSITE" id="PS50817">
    <property type="entry name" value="INTEIN_N_TER"/>
    <property type="match status" value="1"/>
</dbReference>
<accession>A0AAU6PTD8</accession>
<name>A0AAU6PTD8_9GAMM</name>
<protein>
    <submittedName>
        <fullName evidence="2">Hint domain-containing homing endonuclease</fullName>
    </submittedName>
</protein>
<keyword evidence="2" id="KW-0540">Nuclease</keyword>
<reference evidence="2" key="1">
    <citation type="submission" date="2024-03" db="EMBL/GenBank/DDBJ databases">
        <title>Psychrobacter raelis sp. nov. isolated from a dog with peritonitis.</title>
        <authorList>
            <person name="Schiavone A."/>
            <person name="Manzulli V."/>
            <person name="Camarda A."/>
            <person name="Cafiero M.A."/>
            <person name="Vasco I."/>
            <person name="Marino L."/>
            <person name="Pennuzzi G."/>
            <person name="Serrecchia L."/>
            <person name="Galante D."/>
            <person name="Pugliese N."/>
        </authorList>
    </citation>
    <scope>NUCLEOTIDE SEQUENCE</scope>
    <source>
        <strain evidence="2">PraFG1</strain>
    </source>
</reference>
<dbReference type="KEGG" id="prae:MN210_18455"/>
<evidence type="ECO:0000313" key="2">
    <source>
        <dbReference type="EMBL" id="WXX23715.1"/>
    </source>
</evidence>
<dbReference type="AlphaFoldDB" id="A0AAU6PTD8"/>
<evidence type="ECO:0000259" key="1">
    <source>
        <dbReference type="Pfam" id="PF05203"/>
    </source>
</evidence>
<dbReference type="Gene3D" id="3.30.420.240">
    <property type="match status" value="1"/>
</dbReference>
<dbReference type="Pfam" id="PF05203">
    <property type="entry name" value="Hom_end_hint"/>
    <property type="match status" value="1"/>
</dbReference>
<keyword evidence="3" id="KW-1185">Reference proteome</keyword>
<dbReference type="InterPro" id="IPR007868">
    <property type="entry name" value="Hom_end_hint"/>
</dbReference>
<evidence type="ECO:0000313" key="3">
    <source>
        <dbReference type="Proteomes" id="UP000829560"/>
    </source>
</evidence>
<dbReference type="SUPFAM" id="SSF51294">
    <property type="entry name" value="Hedgehog/intein (Hint) domain"/>
    <property type="match status" value="1"/>
</dbReference>
<keyword evidence="2" id="KW-0255">Endonuclease</keyword>
<gene>
    <name evidence="2" type="ORF">MN210_18455</name>
</gene>
<dbReference type="InterPro" id="IPR036844">
    <property type="entry name" value="Hint_dom_sf"/>
</dbReference>
<dbReference type="RefSeq" id="WP_338411890.1">
    <property type="nucleotide sequence ID" value="NZ_CP093310.2"/>
</dbReference>
<sequence>MLDDLMLLPEWREVCDRYRYDITRFAVEALDMTVQAGQAVTWQQELLFKSIVVPGSRTSVASGHGCFGIDTPIMLSTGEVKKVQDIQVGDKLMGDDGRSVREALDVVSGVQELFEFRRSNGTKITYNASHILCLFDIRTKQTLNLTVYDYIQSPDKYFLHEYVLGKSENSLLNFQISDTDYHISYIEEVAFLGEGNYYGFVLDGNSQFLGGDFTVLHNTGKSRSAGIIALWHLLFYPESVMLFTAPQIGQLRTVVWKEINICLQRLRNNKALGWLADYVVVLAEKIYIKGFKDTWFVFAKTAPKHQPTNIAGQHGDHYMVWADEACGIDDAVMEVAIGALTHENNRAVLTSQPAKNTGFFYDTHHKLSHHNGGKWIALEFNGEMSPIVSKNKLVEALYQYGSRNSPGYLIRIRGKFPELKGEYLLTRTDYENMKQQPCVIEEGDKWGIIVTVDVGGDVGRDSSVISVMQVVDKMVKGRIERHAHLLDIPLFSNRANINTLKAKINDVMSDYPGATLVIDPLGAGMGLTQSVKADGVYFDEVHWGSPCFNNTLKRYYMNKRSHAYVAMAKAVESGRFSVSDKVKKMYQVMTNLEEQITRLPYYFDEKARWCMMSKKDMLKKGIKSPDIADTIAFGFMENISYAPVESYEDISAGSDEDNEWDLLNEAADSLLDI</sequence>